<evidence type="ECO:0000256" key="7">
    <source>
        <dbReference type="ARBA" id="ARBA00023136"/>
    </source>
</evidence>
<keyword evidence="7 9" id="KW-0472">Membrane</keyword>
<evidence type="ECO:0000256" key="2">
    <source>
        <dbReference type="ARBA" id="ARBA00022448"/>
    </source>
</evidence>
<evidence type="ECO:0000256" key="3">
    <source>
        <dbReference type="ARBA" id="ARBA00022475"/>
    </source>
</evidence>
<evidence type="ECO:0000256" key="4">
    <source>
        <dbReference type="ARBA" id="ARBA00022519"/>
    </source>
</evidence>
<dbReference type="GO" id="GO:0005886">
    <property type="term" value="C:plasma membrane"/>
    <property type="evidence" value="ECO:0007669"/>
    <property type="project" value="UniProtKB-SubCell"/>
</dbReference>
<protein>
    <submittedName>
        <fullName evidence="12">TRAP transporter small permease</fullName>
    </submittedName>
    <submittedName>
        <fullName evidence="11">TRAP-type C4-dicarboxylate transport system, small permease component</fullName>
    </submittedName>
</protein>
<dbReference type="InterPro" id="IPR007387">
    <property type="entry name" value="TRAP_DctQ"/>
</dbReference>
<keyword evidence="4" id="KW-0997">Cell inner membrane</keyword>
<keyword evidence="2" id="KW-0813">Transport</keyword>
<sequence length="210" mass="24291">MKRVFHWLDENLEEFLLVIGLIAMTLIMGIQVFCRYVLGMSLSWSEELTRYIFIWCGFLSVSYCSKKCLSIKIEQFVAIFPRRGKAIFKIVNHTFELIFFIYMIPFAFSYMMSSVKSGQLSPACKIPMYFIQAAPLVSFVLVAFRVLQRWMIEFRVARGENVFDPAHPERNTPESFIEANAGADNTTENALNAGIDNRIHTIKNSNEEER</sequence>
<evidence type="ECO:0000256" key="1">
    <source>
        <dbReference type="ARBA" id="ARBA00004429"/>
    </source>
</evidence>
<feature type="transmembrane region" description="Helical" evidence="9">
    <location>
        <begin position="128"/>
        <end position="147"/>
    </location>
</feature>
<evidence type="ECO:0000313" key="11">
    <source>
        <dbReference type="EMBL" id="CUN66245.1"/>
    </source>
</evidence>
<comment type="subcellular location">
    <subcellularLocation>
        <location evidence="1">Cell inner membrane</location>
        <topology evidence="1">Multi-pass membrane protein</topology>
    </subcellularLocation>
</comment>
<dbReference type="Pfam" id="PF04290">
    <property type="entry name" value="DctQ"/>
    <property type="match status" value="1"/>
</dbReference>
<dbReference type="EMBL" id="JAFHBD010000002">
    <property type="protein sequence ID" value="MBN2952053.1"/>
    <property type="molecule type" value="Genomic_DNA"/>
</dbReference>
<evidence type="ECO:0000256" key="5">
    <source>
        <dbReference type="ARBA" id="ARBA00022692"/>
    </source>
</evidence>
<name>A0A173YT70_9FIRM</name>
<dbReference type="Proteomes" id="UP000095706">
    <property type="component" value="Unassembled WGS sequence"/>
</dbReference>
<evidence type="ECO:0000313" key="12">
    <source>
        <dbReference type="EMBL" id="MBN2952053.1"/>
    </source>
</evidence>
<dbReference type="AlphaFoldDB" id="A0A173YT70"/>
<dbReference type="PANTHER" id="PTHR35011">
    <property type="entry name" value="2,3-DIKETO-L-GULONATE TRAP TRANSPORTER SMALL PERMEASE PROTEIN YIAM"/>
    <property type="match status" value="1"/>
</dbReference>
<dbReference type="RefSeq" id="WP_055226277.1">
    <property type="nucleotide sequence ID" value="NZ_CAXSRP010000008.1"/>
</dbReference>
<feature type="domain" description="Tripartite ATP-independent periplasmic transporters DctQ component" evidence="10">
    <location>
        <begin position="24"/>
        <end position="151"/>
    </location>
</feature>
<dbReference type="EMBL" id="CYYV01000002">
    <property type="protein sequence ID" value="CUN66245.1"/>
    <property type="molecule type" value="Genomic_DNA"/>
</dbReference>
<keyword evidence="6 9" id="KW-1133">Transmembrane helix</keyword>
<evidence type="ECO:0000256" key="8">
    <source>
        <dbReference type="ARBA" id="ARBA00038436"/>
    </source>
</evidence>
<evidence type="ECO:0000259" key="10">
    <source>
        <dbReference type="Pfam" id="PF04290"/>
    </source>
</evidence>
<dbReference type="Proteomes" id="UP000737612">
    <property type="component" value="Unassembled WGS sequence"/>
</dbReference>
<evidence type="ECO:0000313" key="13">
    <source>
        <dbReference type="Proteomes" id="UP000095706"/>
    </source>
</evidence>
<organism evidence="11 13">
    <name type="scientific">Fusicatenibacter saccharivorans</name>
    <dbReference type="NCBI Taxonomy" id="1150298"/>
    <lineage>
        <taxon>Bacteria</taxon>
        <taxon>Bacillati</taxon>
        <taxon>Bacillota</taxon>
        <taxon>Clostridia</taxon>
        <taxon>Lachnospirales</taxon>
        <taxon>Lachnospiraceae</taxon>
        <taxon>Fusicatenibacter</taxon>
    </lineage>
</organism>
<reference evidence="12" key="2">
    <citation type="submission" date="2021-02" db="EMBL/GenBank/DDBJ databases">
        <title>Metagenome-assembled genomes from human diarrheal sample B26.</title>
        <authorList>
            <person name="Ateba T.P."/>
            <person name="Alayande K.A."/>
            <person name="Mwanza M."/>
        </authorList>
    </citation>
    <scope>NUCLEOTIDE SEQUENCE</scope>
    <source>
        <strain evidence="12">06WH</strain>
    </source>
</reference>
<dbReference type="InterPro" id="IPR055348">
    <property type="entry name" value="DctQ"/>
</dbReference>
<evidence type="ECO:0000256" key="9">
    <source>
        <dbReference type="SAM" id="Phobius"/>
    </source>
</evidence>
<keyword evidence="3" id="KW-1003">Cell membrane</keyword>
<accession>A0A173YT70</accession>
<evidence type="ECO:0000256" key="6">
    <source>
        <dbReference type="ARBA" id="ARBA00022989"/>
    </source>
</evidence>
<gene>
    <name evidence="11" type="ORF">ERS852406_00511</name>
    <name evidence="12" type="ORF">JTJ23_00325</name>
</gene>
<comment type="similarity">
    <text evidence="8">Belongs to the TRAP transporter small permease family.</text>
</comment>
<feature type="transmembrane region" description="Helical" evidence="9">
    <location>
        <begin position="86"/>
        <end position="108"/>
    </location>
</feature>
<reference evidence="11 13" key="1">
    <citation type="submission" date="2015-09" db="EMBL/GenBank/DDBJ databases">
        <authorList>
            <consortium name="Pathogen Informatics"/>
        </authorList>
    </citation>
    <scope>NUCLEOTIDE SEQUENCE [LARGE SCALE GENOMIC DNA]</scope>
    <source>
        <strain evidence="11 13">2789STDY5608849</strain>
    </source>
</reference>
<feature type="transmembrane region" description="Helical" evidence="9">
    <location>
        <begin position="12"/>
        <end position="33"/>
    </location>
</feature>
<proteinExistence type="inferred from homology"/>
<keyword evidence="5 9" id="KW-0812">Transmembrane</keyword>